<dbReference type="EMBL" id="CABVQG010000003">
    <property type="protein sequence ID" value="VWC52710.1"/>
    <property type="molecule type" value="Genomic_DNA"/>
</dbReference>
<evidence type="ECO:0000313" key="1">
    <source>
        <dbReference type="EMBL" id="VWC52710.1"/>
    </source>
</evidence>
<keyword evidence="2" id="KW-1185">Reference proteome</keyword>
<dbReference type="Proteomes" id="UP000494120">
    <property type="component" value="Unassembled WGS sequence"/>
</dbReference>
<evidence type="ECO:0000313" key="2">
    <source>
        <dbReference type="Proteomes" id="UP000494120"/>
    </source>
</evidence>
<comment type="caution">
    <text evidence="1">The sequence shown here is derived from an EMBL/GenBank/DDBJ whole genome shotgun (WGS) entry which is preliminary data.</text>
</comment>
<reference evidence="1 2" key="1">
    <citation type="submission" date="2019-09" db="EMBL/GenBank/DDBJ databases">
        <authorList>
            <person name="Depoorter E."/>
        </authorList>
    </citation>
    <scope>NUCLEOTIDE SEQUENCE [LARGE SCALE GENOMIC DNA]</scope>
    <source>
        <strain evidence="1 2">R-17378</strain>
    </source>
</reference>
<sequence>MNGACLARRIAALSAAPHHRILNGAYTGVS</sequence>
<proteinExistence type="predicted"/>
<gene>
    <name evidence="1" type="ORF">BLA17378_01030</name>
</gene>
<accession>A0ABY6XM21</accession>
<protein>
    <submittedName>
        <fullName evidence="1">Uncharacterized protein</fullName>
    </submittedName>
</protein>
<organism evidence="1 2">
    <name type="scientific">Burkholderia aenigmatica</name>
    <dbReference type="NCBI Taxonomy" id="2015348"/>
    <lineage>
        <taxon>Bacteria</taxon>
        <taxon>Pseudomonadati</taxon>
        <taxon>Pseudomonadota</taxon>
        <taxon>Betaproteobacteria</taxon>
        <taxon>Burkholderiales</taxon>
        <taxon>Burkholderiaceae</taxon>
        <taxon>Burkholderia</taxon>
        <taxon>Burkholderia cepacia complex</taxon>
    </lineage>
</organism>
<name>A0ABY6XM21_9BURK</name>